<name>A0A2P2LUB8_RHIMU</name>
<organism evidence="1">
    <name type="scientific">Rhizophora mucronata</name>
    <name type="common">Asiatic mangrove</name>
    <dbReference type="NCBI Taxonomy" id="61149"/>
    <lineage>
        <taxon>Eukaryota</taxon>
        <taxon>Viridiplantae</taxon>
        <taxon>Streptophyta</taxon>
        <taxon>Embryophyta</taxon>
        <taxon>Tracheophyta</taxon>
        <taxon>Spermatophyta</taxon>
        <taxon>Magnoliopsida</taxon>
        <taxon>eudicotyledons</taxon>
        <taxon>Gunneridae</taxon>
        <taxon>Pentapetalae</taxon>
        <taxon>rosids</taxon>
        <taxon>fabids</taxon>
        <taxon>Malpighiales</taxon>
        <taxon>Rhizophoraceae</taxon>
        <taxon>Rhizophora</taxon>
    </lineage>
</organism>
<dbReference type="EMBL" id="GGEC01041044">
    <property type="protein sequence ID" value="MBX21528.1"/>
    <property type="molecule type" value="Transcribed_RNA"/>
</dbReference>
<dbReference type="AlphaFoldDB" id="A0A2P2LUB8"/>
<proteinExistence type="predicted"/>
<sequence length="85" mass="8972">MSIIDCNSRKCPFSIILSASSSTKNDNECNSTTCFSPPDISSHNLPGVPTTISGLNFNSLSCFSVDIPPTMGTTLMLISLAASLR</sequence>
<dbReference type="EMBL" id="GGEC01041039">
    <property type="protein sequence ID" value="MBX21523.1"/>
    <property type="molecule type" value="Transcribed_RNA"/>
</dbReference>
<evidence type="ECO:0000313" key="1">
    <source>
        <dbReference type="EMBL" id="MBX21523.1"/>
    </source>
</evidence>
<reference evidence="1" key="1">
    <citation type="submission" date="2018-02" db="EMBL/GenBank/DDBJ databases">
        <title>Rhizophora mucronata_Transcriptome.</title>
        <authorList>
            <person name="Meera S.P."/>
            <person name="Sreeshan A."/>
            <person name="Augustine A."/>
        </authorList>
    </citation>
    <scope>NUCLEOTIDE SEQUENCE</scope>
    <source>
        <tissue evidence="1">Leaf</tissue>
    </source>
</reference>
<accession>A0A2P2LUB8</accession>
<protein>
    <submittedName>
        <fullName evidence="1">Uncharacterized protein MANES_15G047300</fullName>
    </submittedName>
</protein>